<proteinExistence type="predicted"/>
<reference evidence="1" key="1">
    <citation type="submission" date="2022-05" db="EMBL/GenBank/DDBJ databases">
        <title>Chromosome-level genome of Chaenocephalus aceratus.</title>
        <authorList>
            <person name="Park H."/>
        </authorList>
    </citation>
    <scope>NUCLEOTIDE SEQUENCE</scope>
    <source>
        <strain evidence="1">KU_202001</strain>
    </source>
</reference>
<accession>A0ACB9W405</accession>
<keyword evidence="2" id="KW-1185">Reference proteome</keyword>
<dbReference type="EMBL" id="CM043803">
    <property type="protein sequence ID" value="KAI4807516.1"/>
    <property type="molecule type" value="Genomic_DNA"/>
</dbReference>
<evidence type="ECO:0000313" key="1">
    <source>
        <dbReference type="EMBL" id="KAI4807516.1"/>
    </source>
</evidence>
<gene>
    <name evidence="1" type="ORF">KUCAC02_027322</name>
</gene>
<protein>
    <submittedName>
        <fullName evidence="1">Uncharacterized protein</fullName>
    </submittedName>
</protein>
<evidence type="ECO:0000313" key="2">
    <source>
        <dbReference type="Proteomes" id="UP001057452"/>
    </source>
</evidence>
<comment type="caution">
    <text evidence="1">The sequence shown here is derived from an EMBL/GenBank/DDBJ whole genome shotgun (WGS) entry which is preliminary data.</text>
</comment>
<name>A0ACB9W405_CHAAC</name>
<sequence length="46" mass="5276">MLVNKMCLVGEAHVMKLAGRRSIYGQEGRSLTSMQRMHSLYKTLLH</sequence>
<organism evidence="1 2">
    <name type="scientific">Chaenocephalus aceratus</name>
    <name type="common">Blackfin icefish</name>
    <name type="synonym">Chaenichthys aceratus</name>
    <dbReference type="NCBI Taxonomy" id="36190"/>
    <lineage>
        <taxon>Eukaryota</taxon>
        <taxon>Metazoa</taxon>
        <taxon>Chordata</taxon>
        <taxon>Craniata</taxon>
        <taxon>Vertebrata</taxon>
        <taxon>Euteleostomi</taxon>
        <taxon>Actinopterygii</taxon>
        <taxon>Neopterygii</taxon>
        <taxon>Teleostei</taxon>
        <taxon>Neoteleostei</taxon>
        <taxon>Acanthomorphata</taxon>
        <taxon>Eupercaria</taxon>
        <taxon>Perciformes</taxon>
        <taxon>Notothenioidei</taxon>
        <taxon>Channichthyidae</taxon>
        <taxon>Chaenocephalus</taxon>
    </lineage>
</organism>
<dbReference type="Proteomes" id="UP001057452">
    <property type="component" value="Chromosome 19"/>
</dbReference>